<evidence type="ECO:0000256" key="12">
    <source>
        <dbReference type="SAM" id="MobiDB-lite"/>
    </source>
</evidence>
<evidence type="ECO:0000259" key="13">
    <source>
        <dbReference type="PROSITE" id="PS50004"/>
    </source>
</evidence>
<comment type="cofactor">
    <cofactor evidence="2">
        <name>Ca(2+)</name>
        <dbReference type="ChEBI" id="CHEBI:29108"/>
    </cofactor>
</comment>
<evidence type="ECO:0000256" key="1">
    <source>
        <dbReference type="ARBA" id="ARBA00001195"/>
    </source>
</evidence>
<dbReference type="AlphaFoldDB" id="A0AA38ZTG2"/>
<dbReference type="EC" id="3.1.4.11" evidence="4 11"/>
<evidence type="ECO:0000313" key="15">
    <source>
        <dbReference type="EMBL" id="KAJ9694980.1"/>
    </source>
</evidence>
<dbReference type="Pfam" id="PF00388">
    <property type="entry name" value="PI-PLC-X"/>
    <property type="match status" value="1"/>
</dbReference>
<evidence type="ECO:0000256" key="9">
    <source>
        <dbReference type="ARBA" id="ARBA00023136"/>
    </source>
</evidence>
<dbReference type="CDD" id="cd00275">
    <property type="entry name" value="C2_PLC_like"/>
    <property type="match status" value="1"/>
</dbReference>
<keyword evidence="16" id="KW-1185">Reference proteome</keyword>
<gene>
    <name evidence="15" type="ORF">PVL29_010457</name>
</gene>
<dbReference type="PANTHER" id="PTHR10336">
    <property type="entry name" value="PHOSPHOINOSITIDE-SPECIFIC PHOSPHOLIPASE C FAMILY PROTEIN"/>
    <property type="match status" value="1"/>
</dbReference>
<evidence type="ECO:0000256" key="2">
    <source>
        <dbReference type="ARBA" id="ARBA00001913"/>
    </source>
</evidence>
<dbReference type="Pfam" id="PF09279">
    <property type="entry name" value="EF-hand_like"/>
    <property type="match status" value="1"/>
</dbReference>
<accession>A0AA38ZTG2</accession>
<feature type="compositionally biased region" description="Acidic residues" evidence="12">
    <location>
        <begin position="328"/>
        <end position="343"/>
    </location>
</feature>
<dbReference type="GO" id="GO:0016042">
    <property type="term" value="P:lipid catabolic process"/>
    <property type="evidence" value="ECO:0007669"/>
    <property type="project" value="UniProtKB-KW"/>
</dbReference>
<keyword evidence="10" id="KW-0807">Transducer</keyword>
<evidence type="ECO:0000256" key="10">
    <source>
        <dbReference type="ARBA" id="ARBA00023224"/>
    </source>
</evidence>
<dbReference type="InterPro" id="IPR001192">
    <property type="entry name" value="PI-PLC_fam"/>
</dbReference>
<dbReference type="GO" id="GO:0005886">
    <property type="term" value="C:plasma membrane"/>
    <property type="evidence" value="ECO:0007669"/>
    <property type="project" value="UniProtKB-SubCell"/>
</dbReference>
<dbReference type="InterPro" id="IPR000909">
    <property type="entry name" value="PLipase_C_PInositol-sp_X_dom"/>
</dbReference>
<name>A0AA38ZTG2_VITRO</name>
<evidence type="ECO:0000256" key="11">
    <source>
        <dbReference type="RuleBase" id="RU361133"/>
    </source>
</evidence>
<keyword evidence="7 11" id="KW-0442">Lipid degradation</keyword>
<keyword evidence="8 11" id="KW-0443">Lipid metabolism</keyword>
<organism evidence="15 16">
    <name type="scientific">Vitis rotundifolia</name>
    <name type="common">Muscadine grape</name>
    <dbReference type="NCBI Taxonomy" id="103349"/>
    <lineage>
        <taxon>Eukaryota</taxon>
        <taxon>Viridiplantae</taxon>
        <taxon>Streptophyta</taxon>
        <taxon>Embryophyta</taxon>
        <taxon>Tracheophyta</taxon>
        <taxon>Spermatophyta</taxon>
        <taxon>Magnoliopsida</taxon>
        <taxon>eudicotyledons</taxon>
        <taxon>Gunneridae</taxon>
        <taxon>Pentapetalae</taxon>
        <taxon>rosids</taxon>
        <taxon>Vitales</taxon>
        <taxon>Vitaceae</taxon>
        <taxon>Viteae</taxon>
        <taxon>Vitis</taxon>
    </lineage>
</organism>
<dbReference type="Gene3D" id="1.10.238.10">
    <property type="entry name" value="EF-hand"/>
    <property type="match status" value="1"/>
</dbReference>
<feature type="domain" description="C2" evidence="13">
    <location>
        <begin position="473"/>
        <end position="603"/>
    </location>
</feature>
<dbReference type="SMART" id="SM00239">
    <property type="entry name" value="C2"/>
    <property type="match status" value="1"/>
</dbReference>
<dbReference type="GO" id="GO:0048015">
    <property type="term" value="P:phosphatidylinositol-mediated signaling"/>
    <property type="evidence" value="ECO:0007669"/>
    <property type="project" value="TreeGrafter"/>
</dbReference>
<comment type="subcellular location">
    <subcellularLocation>
        <location evidence="3">Cell membrane</location>
        <topology evidence="3">Peripheral membrane protein</topology>
    </subcellularLocation>
</comment>
<proteinExistence type="predicted"/>
<feature type="region of interest" description="Disordered" evidence="12">
    <location>
        <begin position="261"/>
        <end position="349"/>
    </location>
</feature>
<comment type="caution">
    <text evidence="15">The sequence shown here is derived from an EMBL/GenBank/DDBJ whole genome shotgun (WGS) entry which is preliminary data.</text>
</comment>
<dbReference type="PRINTS" id="PR00390">
    <property type="entry name" value="PHPHLIPASEC"/>
</dbReference>
<dbReference type="SMART" id="SM00148">
    <property type="entry name" value="PLCXc"/>
    <property type="match status" value="1"/>
</dbReference>
<keyword evidence="6 11" id="KW-0378">Hydrolase</keyword>
<dbReference type="InterPro" id="IPR000008">
    <property type="entry name" value="C2_dom"/>
</dbReference>
<dbReference type="SMART" id="SM00149">
    <property type="entry name" value="PLCYc"/>
    <property type="match status" value="1"/>
</dbReference>
<dbReference type="SUPFAM" id="SSF47473">
    <property type="entry name" value="EF-hand"/>
    <property type="match status" value="1"/>
</dbReference>
<dbReference type="Pfam" id="PF00168">
    <property type="entry name" value="C2"/>
    <property type="match status" value="1"/>
</dbReference>
<feature type="domain" description="PI-PLC Y-box" evidence="14">
    <location>
        <begin position="386"/>
        <end position="473"/>
    </location>
</feature>
<evidence type="ECO:0000259" key="14">
    <source>
        <dbReference type="PROSITE" id="PS50008"/>
    </source>
</evidence>
<evidence type="ECO:0000256" key="6">
    <source>
        <dbReference type="ARBA" id="ARBA00022801"/>
    </source>
</evidence>
<dbReference type="Gene3D" id="2.60.40.150">
    <property type="entry name" value="C2 domain"/>
    <property type="match status" value="1"/>
</dbReference>
<feature type="compositionally biased region" description="Basic and acidic residues" evidence="12">
    <location>
        <begin position="294"/>
        <end position="327"/>
    </location>
</feature>
<dbReference type="Gene3D" id="3.20.20.190">
    <property type="entry name" value="Phosphatidylinositol (PI) phosphodiesterase"/>
    <property type="match status" value="1"/>
</dbReference>
<protein>
    <recommendedName>
        <fullName evidence="4 11">Phosphoinositide phospholipase C</fullName>
        <ecNumber evidence="4 11">3.1.4.11</ecNumber>
    </recommendedName>
</protein>
<dbReference type="PROSITE" id="PS50008">
    <property type="entry name" value="PIPLC_Y_DOMAIN"/>
    <property type="match status" value="1"/>
</dbReference>
<evidence type="ECO:0000313" key="16">
    <source>
        <dbReference type="Proteomes" id="UP001168098"/>
    </source>
</evidence>
<dbReference type="GO" id="GO:0051209">
    <property type="term" value="P:release of sequestered calcium ion into cytosol"/>
    <property type="evidence" value="ECO:0007669"/>
    <property type="project" value="TreeGrafter"/>
</dbReference>
<dbReference type="InterPro" id="IPR011992">
    <property type="entry name" value="EF-hand-dom_pair"/>
</dbReference>
<comment type="catalytic activity">
    <reaction evidence="1 11">
        <text>a 1,2-diacyl-sn-glycero-3-phospho-(1D-myo-inositol-4,5-bisphosphate) + H2O = 1D-myo-inositol 1,4,5-trisphosphate + a 1,2-diacyl-sn-glycerol + H(+)</text>
        <dbReference type="Rhea" id="RHEA:33179"/>
        <dbReference type="ChEBI" id="CHEBI:15377"/>
        <dbReference type="ChEBI" id="CHEBI:15378"/>
        <dbReference type="ChEBI" id="CHEBI:17815"/>
        <dbReference type="ChEBI" id="CHEBI:58456"/>
        <dbReference type="ChEBI" id="CHEBI:203600"/>
        <dbReference type="EC" id="3.1.4.11"/>
    </reaction>
</comment>
<dbReference type="InterPro" id="IPR035892">
    <property type="entry name" value="C2_domain_sf"/>
</dbReference>
<evidence type="ECO:0000256" key="4">
    <source>
        <dbReference type="ARBA" id="ARBA00012368"/>
    </source>
</evidence>
<evidence type="ECO:0000256" key="3">
    <source>
        <dbReference type="ARBA" id="ARBA00004202"/>
    </source>
</evidence>
<keyword evidence="9" id="KW-0472">Membrane</keyword>
<dbReference type="InterPro" id="IPR015359">
    <property type="entry name" value="PLC_EF-hand-like"/>
</dbReference>
<feature type="compositionally biased region" description="Basic and acidic residues" evidence="12">
    <location>
        <begin position="261"/>
        <end position="272"/>
    </location>
</feature>
<dbReference type="Pfam" id="PF00387">
    <property type="entry name" value="PI-PLC-Y"/>
    <property type="match status" value="1"/>
</dbReference>
<reference evidence="15 16" key="1">
    <citation type="journal article" date="2023" name="BMC Biotechnol.">
        <title>Vitis rotundifolia cv Carlos genome sequencing.</title>
        <authorList>
            <person name="Huff M."/>
            <person name="Hulse-Kemp A."/>
            <person name="Scheffler B."/>
            <person name="Youngblood R."/>
            <person name="Simpson S."/>
            <person name="Babiker E."/>
            <person name="Staton M."/>
        </authorList>
    </citation>
    <scope>NUCLEOTIDE SEQUENCE [LARGE SCALE GENOMIC DNA]</scope>
    <source>
        <tissue evidence="15">Leaf</tissue>
    </source>
</reference>
<dbReference type="PROSITE" id="PS50007">
    <property type="entry name" value="PIPLC_X_DOMAIN"/>
    <property type="match status" value="1"/>
</dbReference>
<dbReference type="FunFam" id="2.60.40.150:FF:000060">
    <property type="entry name" value="Phosphoinositide phospholipase C"/>
    <property type="match status" value="1"/>
</dbReference>
<dbReference type="SUPFAM" id="SSF49562">
    <property type="entry name" value="C2 domain (Calcium/lipid-binding domain, CaLB)"/>
    <property type="match status" value="1"/>
</dbReference>
<dbReference type="EMBL" id="JARBHA010000008">
    <property type="protein sequence ID" value="KAJ9694980.1"/>
    <property type="molecule type" value="Genomic_DNA"/>
</dbReference>
<evidence type="ECO:0000256" key="5">
    <source>
        <dbReference type="ARBA" id="ARBA00022475"/>
    </source>
</evidence>
<dbReference type="GO" id="GO:0006950">
    <property type="term" value="P:response to stress"/>
    <property type="evidence" value="ECO:0007669"/>
    <property type="project" value="UniProtKB-ARBA"/>
</dbReference>
<sequence length="621" mass="70923">MSKQTYRVCFCFRRRFKLTVAEPPSEIKALFNDYSEEGVMSPDQLQKFLIEVQGEDEASMEDVQGIMDSLHDFKHQPIFQLRKGLNLEAFFRYLFHDLNSPFSPHNTVHHDMNAPLSHYFIYTGHNSYLTGNQLSSICSDVPVINSLQCGVRVIELDMWPNSTKDDIDVLHGRTLTTPVKLSKCLISIKKYAFVASEYPVIITLEDHLTPDLQAKVAEMAAQTFGELLFSPESECLAEFPSPESLKRRIIISTKPPKEYLETKIKDKNEGSQKETASITKKDNGSQKATKSAKKKDNGSQKAKYPSEDKTWGKEISDLKDELEPFDKDEPEEGEGINEEDMEDGDHKLQQSAAPEYKRLIAIQAGKQKGGIKEWIRVDPDKVRRLSLSEQELEKAIITHGQDIIRFTQRNLLRVFPKVMRVDSSNYNPLIGWMHGAQMVAFNMQGYGRSLWLMQGMFRANGGCGYVKKPDLLQKVGPHDKIFDPKANLPVKTTLKVKVYMGEGWHLDFHHTHFDIYSPPDFYTRVGIAGVPADSVMKKTKAVEDDWTPTWNEEFEFPLTVPELALLRIEVHEYDMSEKDDFGGQTCLPVSELRTGIRAVPLHNQKGEKYNSVKLLMRFEFV</sequence>
<dbReference type="PANTHER" id="PTHR10336:SF158">
    <property type="entry name" value="PHOSPHOINOSITIDE PHOSPHOLIPASE C"/>
    <property type="match status" value="1"/>
</dbReference>
<dbReference type="InterPro" id="IPR001711">
    <property type="entry name" value="PLipase_C_Pinositol-sp_Y"/>
</dbReference>
<keyword evidence="5" id="KW-1003">Cell membrane</keyword>
<evidence type="ECO:0000256" key="7">
    <source>
        <dbReference type="ARBA" id="ARBA00022963"/>
    </source>
</evidence>
<evidence type="ECO:0000256" key="8">
    <source>
        <dbReference type="ARBA" id="ARBA00023098"/>
    </source>
</evidence>
<dbReference type="SUPFAM" id="SSF51695">
    <property type="entry name" value="PLC-like phosphodiesterases"/>
    <property type="match status" value="1"/>
</dbReference>
<dbReference type="PROSITE" id="PS50004">
    <property type="entry name" value="C2"/>
    <property type="match status" value="1"/>
</dbReference>
<dbReference type="GO" id="GO:0004435">
    <property type="term" value="F:phosphatidylinositol-4,5-bisphosphate phospholipase C activity"/>
    <property type="evidence" value="ECO:0007669"/>
    <property type="project" value="UniProtKB-EC"/>
</dbReference>
<dbReference type="Proteomes" id="UP001168098">
    <property type="component" value="Unassembled WGS sequence"/>
</dbReference>
<dbReference type="InterPro" id="IPR017946">
    <property type="entry name" value="PLC-like_Pdiesterase_TIM-brl"/>
</dbReference>